<organism evidence="1">
    <name type="scientific">Lepeophtheirus salmonis</name>
    <name type="common">Salmon louse</name>
    <name type="synonym">Caligus salmonis</name>
    <dbReference type="NCBI Taxonomy" id="72036"/>
    <lineage>
        <taxon>Eukaryota</taxon>
        <taxon>Metazoa</taxon>
        <taxon>Ecdysozoa</taxon>
        <taxon>Arthropoda</taxon>
        <taxon>Crustacea</taxon>
        <taxon>Multicrustacea</taxon>
        <taxon>Hexanauplia</taxon>
        <taxon>Copepoda</taxon>
        <taxon>Siphonostomatoida</taxon>
        <taxon>Caligidae</taxon>
        <taxon>Lepeophtheirus</taxon>
    </lineage>
</organism>
<reference evidence="1" key="1">
    <citation type="submission" date="2014-05" db="EMBL/GenBank/DDBJ databases">
        <authorList>
            <person name="Chronopoulou M."/>
        </authorList>
    </citation>
    <scope>NUCLEOTIDE SEQUENCE</scope>
    <source>
        <tissue evidence="1">Whole organism</tissue>
    </source>
</reference>
<name>A0A0K2THW6_LEPSM</name>
<proteinExistence type="predicted"/>
<protein>
    <submittedName>
        <fullName evidence="1">Uncharacterized protein</fullName>
    </submittedName>
</protein>
<dbReference type="EMBL" id="HACA01007871">
    <property type="protein sequence ID" value="CDW25232.1"/>
    <property type="molecule type" value="Transcribed_RNA"/>
</dbReference>
<evidence type="ECO:0000313" key="1">
    <source>
        <dbReference type="EMBL" id="CDW25232.1"/>
    </source>
</evidence>
<sequence length="58" mass="7076">MHTYRRRYKCHSFHSSLKELFLQDIRRPISRGYSYPLDLSNNSRLSIISISRSKRIQY</sequence>
<dbReference type="AlphaFoldDB" id="A0A0K2THW6"/>
<accession>A0A0K2THW6</accession>